<gene>
    <name evidence="3" type="ORF">A3841_12895</name>
</gene>
<keyword evidence="4" id="KW-1185">Reference proteome</keyword>
<accession>A0A1Q5PEU2</accession>
<dbReference type="STRING" id="1797110.A3841_12895"/>
<dbReference type="RefSeq" id="WP_073851365.1">
    <property type="nucleotide sequence ID" value="NZ_LVWA01000004.1"/>
</dbReference>
<keyword evidence="1" id="KW-0732">Signal</keyword>
<protein>
    <recommendedName>
        <fullName evidence="2">Outer membrane protein beta-barrel domain-containing protein</fullName>
    </recommendedName>
</protein>
<evidence type="ECO:0000313" key="3">
    <source>
        <dbReference type="EMBL" id="OKL40744.1"/>
    </source>
</evidence>
<dbReference type="SUPFAM" id="SSF56925">
    <property type="entry name" value="OMPA-like"/>
    <property type="match status" value="1"/>
</dbReference>
<name>A0A1Q5PEU2_9BACT</name>
<dbReference type="EMBL" id="LVWA01000004">
    <property type="protein sequence ID" value="OKL40744.1"/>
    <property type="molecule type" value="Genomic_DNA"/>
</dbReference>
<dbReference type="InterPro" id="IPR027385">
    <property type="entry name" value="Beta-barrel_OMP"/>
</dbReference>
<dbReference type="InterPro" id="IPR011250">
    <property type="entry name" value="OMP/PagP_B-barrel"/>
</dbReference>
<sequence length="235" mass="26628">MKAYIVFLYFVFGSIVAVARGLSEGVSNKSGLYIGANLTTVSYHIYYDEPEIEKYTIKSGYFNPFLLSLGYEINERARVQIGLAYGGSRDSYDWYLGDADTLLYKDKSQTRVIAIPVTGKFVFFNANKCFPIYGTATVMPAFGTTDIKRTEVHRNESAGHSMQVKGTDVFATAGIGLNYKISHRFNGYLEYLFFKKNLTSLNSQHQDWNQFATLPNRIYRSLAFGIEYSFASKHE</sequence>
<dbReference type="Proteomes" id="UP000186551">
    <property type="component" value="Unassembled WGS sequence"/>
</dbReference>
<reference evidence="3 4" key="1">
    <citation type="submission" date="2016-03" db="EMBL/GenBank/DDBJ databases">
        <title>Genome sequence of Pontibacter sp. nov., of the family cytophagaceae, isolated from marine sediment of the Yellow Sea, China.</title>
        <authorList>
            <person name="Zhang G."/>
            <person name="Zhang R."/>
        </authorList>
    </citation>
    <scope>NUCLEOTIDE SEQUENCE [LARGE SCALE GENOMIC DNA]</scope>
    <source>
        <strain evidence="3 4">S10-8</strain>
    </source>
</reference>
<dbReference type="Pfam" id="PF13505">
    <property type="entry name" value="OMP_b-brl"/>
    <property type="match status" value="1"/>
</dbReference>
<organism evidence="3 4">
    <name type="scientific">Pontibacter flavimaris</name>
    <dbReference type="NCBI Taxonomy" id="1797110"/>
    <lineage>
        <taxon>Bacteria</taxon>
        <taxon>Pseudomonadati</taxon>
        <taxon>Bacteroidota</taxon>
        <taxon>Cytophagia</taxon>
        <taxon>Cytophagales</taxon>
        <taxon>Hymenobacteraceae</taxon>
        <taxon>Pontibacter</taxon>
    </lineage>
</organism>
<evidence type="ECO:0000256" key="1">
    <source>
        <dbReference type="ARBA" id="ARBA00022729"/>
    </source>
</evidence>
<comment type="caution">
    <text evidence="3">The sequence shown here is derived from an EMBL/GenBank/DDBJ whole genome shotgun (WGS) entry which is preliminary data.</text>
</comment>
<dbReference type="AlphaFoldDB" id="A0A1Q5PEU2"/>
<proteinExistence type="predicted"/>
<evidence type="ECO:0000259" key="2">
    <source>
        <dbReference type="Pfam" id="PF13505"/>
    </source>
</evidence>
<feature type="domain" description="Outer membrane protein beta-barrel" evidence="2">
    <location>
        <begin position="27"/>
        <end position="197"/>
    </location>
</feature>
<dbReference type="Gene3D" id="2.40.160.20">
    <property type="match status" value="1"/>
</dbReference>
<dbReference type="OrthoDB" id="850330at2"/>
<evidence type="ECO:0000313" key="4">
    <source>
        <dbReference type="Proteomes" id="UP000186551"/>
    </source>
</evidence>